<feature type="zinc finger region" description="C3H1-type" evidence="9">
    <location>
        <begin position="1"/>
        <end position="25"/>
    </location>
</feature>
<keyword evidence="3 9" id="KW-0863">Zinc-finger</keyword>
<evidence type="ECO:0000256" key="3">
    <source>
        <dbReference type="ARBA" id="ARBA00022771"/>
    </source>
</evidence>
<dbReference type="OrthoDB" id="20729at2759"/>
<evidence type="ECO:0000256" key="1">
    <source>
        <dbReference type="ARBA" id="ARBA00004335"/>
    </source>
</evidence>
<dbReference type="InterPro" id="IPR051767">
    <property type="entry name" value="Nucleoporin_NUP42"/>
</dbReference>
<accession>A0A6J1RJH5</accession>
<feature type="domain" description="C3H1-type" evidence="10">
    <location>
        <begin position="1"/>
        <end position="25"/>
    </location>
</feature>
<evidence type="ECO:0000256" key="2">
    <source>
        <dbReference type="ARBA" id="ARBA00022723"/>
    </source>
</evidence>
<evidence type="ECO:0000259" key="10">
    <source>
        <dbReference type="PROSITE" id="PS50103"/>
    </source>
</evidence>
<comment type="function">
    <text evidence="6">Required for the export of mRNAs containing poly(A) tails from the nucleus into the cytoplasm.</text>
</comment>
<evidence type="ECO:0000256" key="6">
    <source>
        <dbReference type="ARBA" id="ARBA00037262"/>
    </source>
</evidence>
<protein>
    <recommendedName>
        <fullName evidence="7">Nucleoporin NUP42</fullName>
    </recommendedName>
    <alternativeName>
        <fullName evidence="8">Nucleoporin-like protein 2</fullName>
    </alternativeName>
</protein>
<evidence type="ECO:0000256" key="8">
    <source>
        <dbReference type="ARBA" id="ARBA00042384"/>
    </source>
</evidence>
<dbReference type="GO" id="GO:0031965">
    <property type="term" value="C:nuclear membrane"/>
    <property type="evidence" value="ECO:0007669"/>
    <property type="project" value="UniProtKB-SubCell"/>
</dbReference>
<sequence>MVICKFYRQGNCRYGQYCQYEHINHFGNTKNEDDIIILVAKEVLLAERGGQWLLSCFAPLKERPCIPDMEDLSPEEVRWEIYHAQKNGMVEQAKLHYQQLCQDMKAKREMLKNPSRETISVLKKLLGSGQKAPHLNLVNNTPTNNVFGNTSFGVQSNNPFGGGGFTSSSNASSIFGKSNSNNNTTSVFGGATNFGNNIGGFGTATSGAGSIFGTPSTSTSFSGVQNSAPTFGTPQNNPVFGGTSQNVFGQNSNVFGGTAQLGNAPTTSLFNNPTSQANTSLFGGATTTAPSLFGGSAAGLQTNSVFGVSTSSSSGSFNGGVFTQPKSQVPAFGGAPVFAGVTPNYANNPAGNAMFGGGQTFGAPAISTSGVFGGSTVTVTPGFGAAAAITTPAFGTSVVSTTPGFGGSVATTTPFDLNQQPSNNTTFGTTVSAPNVFGAQNTDPTMPVGTMSFGAPAVAISGPFVTTSSQQFDSTSVSSAPFAGTGFGVAVPSTNSTFGTTETASNSIFANAGTTFATSNGTVPNPSLFPTPTFGNVNTSSPFGPNVGTTLTSTAANPFAPRMQQGGSPFGRIAQNQSNINASPFGKSPFNTTATSTVIDDTIYSVDSALTDDEKNMFLAEEFIIGKIPLKPPTKDLS</sequence>
<comment type="subcellular location">
    <subcellularLocation>
        <location evidence="1">Nucleus membrane</location>
        <topology evidence="1">Peripheral membrane protein</topology>
        <orientation evidence="1">Cytoplasmic side</orientation>
    </subcellularLocation>
</comment>
<proteinExistence type="predicted"/>
<reference evidence="12" key="1">
    <citation type="submission" date="2025-08" db="UniProtKB">
        <authorList>
            <consortium name="RefSeq"/>
        </authorList>
    </citation>
    <scope>IDENTIFICATION</scope>
    <source>
        <tissue evidence="12">Whole body</tissue>
    </source>
</reference>
<keyword evidence="11" id="KW-1185">Reference proteome</keyword>
<dbReference type="PROSITE" id="PS50103">
    <property type="entry name" value="ZF_C3H1"/>
    <property type="match status" value="1"/>
</dbReference>
<dbReference type="RefSeq" id="XP_024892846.1">
    <property type="nucleotide sequence ID" value="XM_025037078.1"/>
</dbReference>
<dbReference type="AlphaFoldDB" id="A0A6J1RJH5"/>
<dbReference type="Proteomes" id="UP000504618">
    <property type="component" value="Unplaced"/>
</dbReference>
<keyword evidence="5" id="KW-0539">Nucleus</keyword>
<keyword evidence="4 9" id="KW-0862">Zinc</keyword>
<evidence type="ECO:0000256" key="9">
    <source>
        <dbReference type="PROSITE-ProRule" id="PRU00723"/>
    </source>
</evidence>
<evidence type="ECO:0000256" key="7">
    <source>
        <dbReference type="ARBA" id="ARBA00039886"/>
    </source>
</evidence>
<dbReference type="SUPFAM" id="SSF90229">
    <property type="entry name" value="CCCH zinc finger"/>
    <property type="match status" value="1"/>
</dbReference>
<keyword evidence="2 9" id="KW-0479">Metal-binding</keyword>
<dbReference type="InterPro" id="IPR036855">
    <property type="entry name" value="Znf_CCCH_sf"/>
</dbReference>
<evidence type="ECO:0000256" key="4">
    <source>
        <dbReference type="ARBA" id="ARBA00022833"/>
    </source>
</evidence>
<organism evidence="11 12">
    <name type="scientific">Temnothorax curvispinosus</name>
    <dbReference type="NCBI Taxonomy" id="300111"/>
    <lineage>
        <taxon>Eukaryota</taxon>
        <taxon>Metazoa</taxon>
        <taxon>Ecdysozoa</taxon>
        <taxon>Arthropoda</taxon>
        <taxon>Hexapoda</taxon>
        <taxon>Insecta</taxon>
        <taxon>Pterygota</taxon>
        <taxon>Neoptera</taxon>
        <taxon>Endopterygota</taxon>
        <taxon>Hymenoptera</taxon>
        <taxon>Apocrita</taxon>
        <taxon>Aculeata</taxon>
        <taxon>Formicoidea</taxon>
        <taxon>Formicidae</taxon>
        <taxon>Myrmicinae</taxon>
        <taxon>Temnothorax</taxon>
    </lineage>
</organism>
<name>A0A6J1RJH5_9HYME</name>
<dbReference type="GO" id="GO:0008270">
    <property type="term" value="F:zinc ion binding"/>
    <property type="evidence" value="ECO:0007669"/>
    <property type="project" value="UniProtKB-KW"/>
</dbReference>
<dbReference type="PANTHER" id="PTHR46527">
    <property type="entry name" value="NUCLEOPORIN-LIKE PROTEIN 2"/>
    <property type="match status" value="1"/>
</dbReference>
<dbReference type="InterPro" id="IPR000571">
    <property type="entry name" value="Znf_CCCH"/>
</dbReference>
<gene>
    <name evidence="12" type="primary">LOC112468053</name>
</gene>
<evidence type="ECO:0000313" key="11">
    <source>
        <dbReference type="Proteomes" id="UP000504618"/>
    </source>
</evidence>
<dbReference type="GeneID" id="112468053"/>
<evidence type="ECO:0000313" key="12">
    <source>
        <dbReference type="RefSeq" id="XP_024892846.1"/>
    </source>
</evidence>
<evidence type="ECO:0000256" key="5">
    <source>
        <dbReference type="ARBA" id="ARBA00023242"/>
    </source>
</evidence>
<dbReference type="PANTHER" id="PTHR46527:SF1">
    <property type="entry name" value="NUCLEOPORIN NUP42"/>
    <property type="match status" value="1"/>
</dbReference>